<keyword evidence="5 10" id="KW-0328">Glycosyltransferase</keyword>
<dbReference type="Proteomes" id="UP000663829">
    <property type="component" value="Unassembled WGS sequence"/>
</dbReference>
<evidence type="ECO:0000256" key="7">
    <source>
        <dbReference type="ARBA" id="ARBA00022695"/>
    </source>
</evidence>
<keyword evidence="6 10" id="KW-0808">Transferase</keyword>
<evidence type="ECO:0000313" key="14">
    <source>
        <dbReference type="Proteomes" id="UP000663829"/>
    </source>
</evidence>
<dbReference type="AlphaFoldDB" id="A0A814L6B5"/>
<evidence type="ECO:0000313" key="12">
    <source>
        <dbReference type="EMBL" id="CAF1060024.1"/>
    </source>
</evidence>
<keyword evidence="8" id="KW-0843">Virulence</keyword>
<dbReference type="Gene3D" id="3.90.176.10">
    <property type="entry name" value="Toxin ADP-ribosyltransferase, Chain A, domain 1"/>
    <property type="match status" value="1"/>
</dbReference>
<keyword evidence="10" id="KW-0520">NAD</keyword>
<keyword evidence="7" id="KW-0548">Nucleotidyltransferase</keyword>
<keyword evidence="10" id="KW-0521">NADP</keyword>
<evidence type="ECO:0000256" key="5">
    <source>
        <dbReference type="ARBA" id="ARBA00022676"/>
    </source>
</evidence>
<dbReference type="InterPro" id="IPR000768">
    <property type="entry name" value="ART"/>
</dbReference>
<dbReference type="SMART" id="SM00028">
    <property type="entry name" value="TPR"/>
    <property type="match status" value="3"/>
</dbReference>
<dbReference type="InterPro" id="IPR050999">
    <property type="entry name" value="ADP-ribosyltransferase_ARG"/>
</dbReference>
<organism evidence="12 14">
    <name type="scientific">Didymodactylos carnosus</name>
    <dbReference type="NCBI Taxonomy" id="1234261"/>
    <lineage>
        <taxon>Eukaryota</taxon>
        <taxon>Metazoa</taxon>
        <taxon>Spiralia</taxon>
        <taxon>Gnathifera</taxon>
        <taxon>Rotifera</taxon>
        <taxon>Eurotatoria</taxon>
        <taxon>Bdelloidea</taxon>
        <taxon>Philodinida</taxon>
        <taxon>Philodinidae</taxon>
        <taxon>Didymodactylos</taxon>
    </lineage>
</organism>
<dbReference type="Gene3D" id="1.25.40.10">
    <property type="entry name" value="Tetratricopeptide repeat domain"/>
    <property type="match status" value="1"/>
</dbReference>
<dbReference type="Pfam" id="PF01129">
    <property type="entry name" value="ART"/>
    <property type="match status" value="1"/>
</dbReference>
<dbReference type="GO" id="GO:0090729">
    <property type="term" value="F:toxin activity"/>
    <property type="evidence" value="ECO:0007669"/>
    <property type="project" value="UniProtKB-KW"/>
</dbReference>
<evidence type="ECO:0000256" key="10">
    <source>
        <dbReference type="RuleBase" id="RU361228"/>
    </source>
</evidence>
<dbReference type="SUPFAM" id="SSF48452">
    <property type="entry name" value="TPR-like"/>
    <property type="match status" value="1"/>
</dbReference>
<accession>A0A814L6B5</accession>
<reference evidence="12" key="1">
    <citation type="submission" date="2021-02" db="EMBL/GenBank/DDBJ databases">
        <authorList>
            <person name="Nowell W R."/>
        </authorList>
    </citation>
    <scope>NUCLEOTIDE SEQUENCE</scope>
</reference>
<feature type="coiled-coil region" evidence="11">
    <location>
        <begin position="166"/>
        <end position="193"/>
    </location>
</feature>
<dbReference type="PROSITE" id="PS51996">
    <property type="entry name" value="TR_MART"/>
    <property type="match status" value="1"/>
</dbReference>
<gene>
    <name evidence="12" type="ORF">GPM918_LOCUS16729</name>
    <name evidence="13" type="ORF">SRO942_LOCUS16728</name>
</gene>
<dbReference type="InterPro" id="IPR019734">
    <property type="entry name" value="TPR_rpt"/>
</dbReference>
<name>A0A814L6B5_9BILA</name>
<evidence type="ECO:0000256" key="1">
    <source>
        <dbReference type="ARBA" id="ARBA00004613"/>
    </source>
</evidence>
<dbReference type="EMBL" id="CAJOBC010004456">
    <property type="protein sequence ID" value="CAF3828478.1"/>
    <property type="molecule type" value="Genomic_DNA"/>
</dbReference>
<keyword evidence="11" id="KW-0175">Coiled coil</keyword>
<sequence length="942" mass="109841">MAGISVDGSNTKITSFRSVHESLLCIWLDNYISTVPEAFGRISLEYTFFDNQEQCMTFVEESSDKTIFLITSGKFGQDIVPKIHGLKQLNTIFVYCGNIETNKTWSAEFEKIHNIYDDLHPLAKDMTKRIAQYYRQLGDNFEQNGDEADLAIDCYMYAQQMLADVDVDAELLLNDLENRINNLTRTTNQNQISITQKSAEVKILLSGAGRERHAELENIRSNKEDITVVWLDKTLTRSNAYIYRDLINKINDTTHCYSDYQECLDAIKKLHERIFLILSGSYAEQYLSVFNSLDQIDSIFIYCMQREKYLALRDEHAKLVEVYDTEKDLIVGVHHRTELRTYANFYFLDIRSQQLTRQTALFLWNQLLPLVLKEQTSVGETKHKKLLEICRDYYRDNKRQLALIDEFEQNYCALKSIVWYSKSSFVHKLVNKALRTHDHEKLNAFGYYINDLRQLLLESCKHLKQAKLKVYRGLTMSMNEIEKLKLNIGNIISFNGFLSTSRSRDVALVYSGRSANKEYLNSVLFEIECILVNQSVVVADIADASEYPEEKEVLFDMGTVFEIQMMDYDKKTKLWIFQLCMTKNQSTKMVRTFEIVQDYIDLAKKQFNEDNIRLLFAKLMCYLGEYSKIEEYFKQILNTLPEKQTDIIHLLVRVAEIQQKNGKFDQALEGYKNILDKQLCHPDIGLTYSKIGSIYLVKNDYQNALISLAKGLEIQAKCLPSYHPNLNQTLAQLTQIQHKMDGVTYVEISNTDSVKTAEILSITDPREHMMVVDDVHPVLCFVLDSTTIQSIRAHVNTFEEQYFIYRTETVNRIQSEVADKIVFFVMLAADEVADQLLKKFETMKETYSIYIYTDSPDIVVDHKPWSKQKYSKVKLMCNTLDHLFFKLKHDLAQYYQDIGEKYIESKNYSQAKLYYNISTKYYSQLKEYTEITIKDLSVRATQ</sequence>
<dbReference type="GO" id="GO:0003950">
    <property type="term" value="F:NAD+ poly-ADP-ribosyltransferase activity"/>
    <property type="evidence" value="ECO:0007669"/>
    <property type="project" value="TreeGrafter"/>
</dbReference>
<dbReference type="GO" id="GO:0005576">
    <property type="term" value="C:extracellular region"/>
    <property type="evidence" value="ECO:0007669"/>
    <property type="project" value="UniProtKB-SubCell"/>
</dbReference>
<evidence type="ECO:0000313" key="13">
    <source>
        <dbReference type="EMBL" id="CAF3828478.1"/>
    </source>
</evidence>
<dbReference type="SUPFAM" id="SSF56399">
    <property type="entry name" value="ADP-ribosylation"/>
    <property type="match status" value="1"/>
</dbReference>
<evidence type="ECO:0000256" key="8">
    <source>
        <dbReference type="ARBA" id="ARBA00023026"/>
    </source>
</evidence>
<dbReference type="InterPro" id="IPR011990">
    <property type="entry name" value="TPR-like_helical_dom_sf"/>
</dbReference>
<proteinExistence type="inferred from homology"/>
<evidence type="ECO:0000256" key="4">
    <source>
        <dbReference type="ARBA" id="ARBA00022656"/>
    </source>
</evidence>
<comment type="subcellular location">
    <subcellularLocation>
        <location evidence="1">Secreted</location>
    </subcellularLocation>
</comment>
<keyword evidence="14" id="KW-1185">Reference proteome</keyword>
<evidence type="ECO:0000256" key="9">
    <source>
        <dbReference type="ARBA" id="ARBA00047597"/>
    </source>
</evidence>
<evidence type="ECO:0000256" key="3">
    <source>
        <dbReference type="ARBA" id="ARBA00022525"/>
    </source>
</evidence>
<comment type="catalytic activity">
    <reaction evidence="9 10">
        <text>L-arginyl-[protein] + NAD(+) = N(omega)-(ADP-D-ribosyl)-L-arginyl-[protein] + nicotinamide + H(+)</text>
        <dbReference type="Rhea" id="RHEA:19149"/>
        <dbReference type="Rhea" id="RHEA-COMP:10532"/>
        <dbReference type="Rhea" id="RHEA-COMP:15087"/>
        <dbReference type="ChEBI" id="CHEBI:15378"/>
        <dbReference type="ChEBI" id="CHEBI:17154"/>
        <dbReference type="ChEBI" id="CHEBI:29965"/>
        <dbReference type="ChEBI" id="CHEBI:57540"/>
        <dbReference type="ChEBI" id="CHEBI:142554"/>
        <dbReference type="EC" id="2.4.2.31"/>
    </reaction>
</comment>
<dbReference type="GO" id="GO:0016779">
    <property type="term" value="F:nucleotidyltransferase activity"/>
    <property type="evidence" value="ECO:0007669"/>
    <property type="project" value="UniProtKB-KW"/>
</dbReference>
<dbReference type="PANTHER" id="PTHR10339:SF25">
    <property type="entry name" value="SECRETED EXOENZYME S"/>
    <property type="match status" value="1"/>
</dbReference>
<evidence type="ECO:0000256" key="11">
    <source>
        <dbReference type="SAM" id="Coils"/>
    </source>
</evidence>
<protein>
    <recommendedName>
        <fullName evidence="10">NAD(P)(+)--arginine ADP-ribosyltransferase</fullName>
        <ecNumber evidence="10">2.4.2.31</ecNumber>
    </recommendedName>
    <alternativeName>
        <fullName evidence="10">Mono(ADP-ribosyl)transferase</fullName>
    </alternativeName>
</protein>
<keyword evidence="3" id="KW-0964">Secreted</keyword>
<dbReference type="GO" id="GO:0106274">
    <property type="term" value="F:NAD+-protein-arginine ADP-ribosyltransferase activity"/>
    <property type="evidence" value="ECO:0007669"/>
    <property type="project" value="UniProtKB-EC"/>
</dbReference>
<comment type="similarity">
    <text evidence="2 10">Belongs to the Arg-specific ADP-ribosyltransferase family.</text>
</comment>
<dbReference type="EC" id="2.4.2.31" evidence="10"/>
<evidence type="ECO:0000256" key="2">
    <source>
        <dbReference type="ARBA" id="ARBA00009558"/>
    </source>
</evidence>
<dbReference type="EMBL" id="CAJNOQ010004456">
    <property type="protein sequence ID" value="CAF1060024.1"/>
    <property type="molecule type" value="Genomic_DNA"/>
</dbReference>
<dbReference type="Proteomes" id="UP000681722">
    <property type="component" value="Unassembled WGS sequence"/>
</dbReference>
<keyword evidence="4" id="KW-0800">Toxin</keyword>
<evidence type="ECO:0000256" key="6">
    <source>
        <dbReference type="ARBA" id="ARBA00022679"/>
    </source>
</evidence>
<comment type="caution">
    <text evidence="12">The sequence shown here is derived from an EMBL/GenBank/DDBJ whole genome shotgun (WGS) entry which is preliminary data.</text>
</comment>
<dbReference type="PANTHER" id="PTHR10339">
    <property type="entry name" value="ADP-RIBOSYLTRANSFERASE"/>
    <property type="match status" value="1"/>
</dbReference>